<dbReference type="OrthoDB" id="9926626at2"/>
<evidence type="ECO:0000313" key="3">
    <source>
        <dbReference type="Proteomes" id="UP000054911"/>
    </source>
</evidence>
<dbReference type="EMBL" id="FCOE02000007">
    <property type="protein sequence ID" value="SAK61855.1"/>
    <property type="molecule type" value="Genomic_DNA"/>
</dbReference>
<feature type="compositionally biased region" description="Gly residues" evidence="1">
    <location>
        <begin position="65"/>
        <end position="79"/>
    </location>
</feature>
<proteinExistence type="predicted"/>
<feature type="region of interest" description="Disordered" evidence="1">
    <location>
        <begin position="100"/>
        <end position="119"/>
    </location>
</feature>
<dbReference type="AlphaFoldDB" id="A0A158AVS0"/>
<feature type="region of interest" description="Disordered" evidence="1">
    <location>
        <begin position="54"/>
        <end position="81"/>
    </location>
</feature>
<gene>
    <name evidence="2" type="ORF">AWB80_02717</name>
</gene>
<dbReference type="STRING" id="1777141.AWB80_02717"/>
<evidence type="ECO:0000313" key="2">
    <source>
        <dbReference type="EMBL" id="SAK61855.1"/>
    </source>
</evidence>
<evidence type="ECO:0000256" key="1">
    <source>
        <dbReference type="SAM" id="MobiDB-lite"/>
    </source>
</evidence>
<reference evidence="2" key="1">
    <citation type="submission" date="2016-01" db="EMBL/GenBank/DDBJ databases">
        <authorList>
            <person name="Peeters C."/>
        </authorList>
    </citation>
    <scope>NUCLEOTIDE SEQUENCE [LARGE SCALE GENOMIC DNA]</scope>
    <source>
        <strain evidence="2">LMG 29323</strain>
    </source>
</reference>
<dbReference type="RefSeq" id="WP_143328023.1">
    <property type="nucleotide sequence ID" value="NZ_FCOE02000007.1"/>
</dbReference>
<keyword evidence="3" id="KW-1185">Reference proteome</keyword>
<feature type="compositionally biased region" description="Low complexity" evidence="1">
    <location>
        <begin position="54"/>
        <end position="64"/>
    </location>
</feature>
<organism evidence="2 3">
    <name type="scientific">Caballeronia pedi</name>
    <dbReference type="NCBI Taxonomy" id="1777141"/>
    <lineage>
        <taxon>Bacteria</taxon>
        <taxon>Pseudomonadati</taxon>
        <taxon>Pseudomonadota</taxon>
        <taxon>Betaproteobacteria</taxon>
        <taxon>Burkholderiales</taxon>
        <taxon>Burkholderiaceae</taxon>
        <taxon>Caballeronia</taxon>
    </lineage>
</organism>
<name>A0A158AVS0_9BURK</name>
<dbReference type="Proteomes" id="UP000054911">
    <property type="component" value="Unassembled WGS sequence"/>
</dbReference>
<protein>
    <submittedName>
        <fullName evidence="2">Uncharacterized protein</fullName>
    </submittedName>
</protein>
<accession>A0A158AVS0</accession>
<sequence>MQTENLGFTPAMYGYGGQMYNPGGVSMIAADGTLSLASVSEAVKRVLQGQAQQINQLQQQAGAQEGQGGQGGQGGGGVGSATMLSMQAKVGEYTASLQQGTSMMSSLAETHKSVAQNTK</sequence>
<comment type="caution">
    <text evidence="2">The sequence shown here is derived from an EMBL/GenBank/DDBJ whole genome shotgun (WGS) entry which is preliminary data.</text>
</comment>